<organism evidence="2 3">
    <name type="scientific">Algoriphagus jejuensis</name>
    <dbReference type="NCBI Taxonomy" id="419934"/>
    <lineage>
        <taxon>Bacteria</taxon>
        <taxon>Pseudomonadati</taxon>
        <taxon>Bacteroidota</taxon>
        <taxon>Cytophagia</taxon>
        <taxon>Cytophagales</taxon>
        <taxon>Cyclobacteriaceae</taxon>
        <taxon>Algoriphagus</taxon>
    </lineage>
</organism>
<dbReference type="PROSITE" id="PS50943">
    <property type="entry name" value="HTH_CROC1"/>
    <property type="match status" value="1"/>
</dbReference>
<evidence type="ECO:0000313" key="3">
    <source>
        <dbReference type="Proteomes" id="UP001500469"/>
    </source>
</evidence>
<dbReference type="EMBL" id="BAAAFI010000008">
    <property type="protein sequence ID" value="GAA0878966.1"/>
    <property type="molecule type" value="Genomic_DNA"/>
</dbReference>
<dbReference type="RefSeq" id="WP_343850896.1">
    <property type="nucleotide sequence ID" value="NZ_BAAAFI010000008.1"/>
</dbReference>
<evidence type="ECO:0000313" key="2">
    <source>
        <dbReference type="EMBL" id="GAA0878966.1"/>
    </source>
</evidence>
<name>A0ABP3YC24_9BACT</name>
<keyword evidence="3" id="KW-1185">Reference proteome</keyword>
<dbReference type="SUPFAM" id="SSF47413">
    <property type="entry name" value="lambda repressor-like DNA-binding domains"/>
    <property type="match status" value="1"/>
</dbReference>
<evidence type="ECO:0000259" key="1">
    <source>
        <dbReference type="PROSITE" id="PS50943"/>
    </source>
</evidence>
<gene>
    <name evidence="2" type="ORF">GCM10009119_19340</name>
</gene>
<dbReference type="InterPro" id="IPR049514">
    <property type="entry name" value="Fic-like_C"/>
</dbReference>
<reference evidence="3" key="1">
    <citation type="journal article" date="2019" name="Int. J. Syst. Evol. Microbiol.">
        <title>The Global Catalogue of Microorganisms (GCM) 10K type strain sequencing project: providing services to taxonomists for standard genome sequencing and annotation.</title>
        <authorList>
            <consortium name="The Broad Institute Genomics Platform"/>
            <consortium name="The Broad Institute Genome Sequencing Center for Infectious Disease"/>
            <person name="Wu L."/>
            <person name="Ma J."/>
        </authorList>
    </citation>
    <scope>NUCLEOTIDE SEQUENCE [LARGE SCALE GENOMIC DNA]</scope>
    <source>
        <strain evidence="3">JCM 16112</strain>
    </source>
</reference>
<dbReference type="InterPro" id="IPR010982">
    <property type="entry name" value="Lambda_DNA-bd_dom_sf"/>
</dbReference>
<dbReference type="InterPro" id="IPR001387">
    <property type="entry name" value="Cro/C1-type_HTH"/>
</dbReference>
<dbReference type="Pfam" id="PF21247">
    <property type="entry name" value="Fic-like_C"/>
    <property type="match status" value="1"/>
</dbReference>
<protein>
    <recommendedName>
        <fullName evidence="1">HTH cro/C1-type domain-containing protein</fullName>
    </recommendedName>
</protein>
<dbReference type="SMART" id="SM00530">
    <property type="entry name" value="HTH_XRE"/>
    <property type="match status" value="1"/>
</dbReference>
<feature type="domain" description="HTH cro/C1-type" evidence="1">
    <location>
        <begin position="28"/>
        <end position="83"/>
    </location>
</feature>
<accession>A0ABP3YC24</accession>
<dbReference type="CDD" id="cd00093">
    <property type="entry name" value="HTH_XRE"/>
    <property type="match status" value="1"/>
</dbReference>
<dbReference type="Proteomes" id="UP001500469">
    <property type="component" value="Unassembled WGS sequence"/>
</dbReference>
<sequence>MDSNINENQLEAFEKDFKTLQSNLGSFLEQAREKLGIKNPEDFANTYGYTTSQYREYESGRANPTLLTIFKLIKLLGLEANDLFNFGRNKDQILGEEVAEKARKSKIEQLREQVAIIRGRKFALEITDGSFLRIFQTLAFCTRPRTKAEILTNLNLKNTTNNFQRSVGLALELSWLEMTNPTSPNSPNQRYIVTEKGKGVV</sequence>
<dbReference type="Pfam" id="PF01381">
    <property type="entry name" value="HTH_3"/>
    <property type="match status" value="1"/>
</dbReference>
<dbReference type="Gene3D" id="1.10.260.40">
    <property type="entry name" value="lambda repressor-like DNA-binding domains"/>
    <property type="match status" value="1"/>
</dbReference>
<proteinExistence type="predicted"/>
<comment type="caution">
    <text evidence="2">The sequence shown here is derived from an EMBL/GenBank/DDBJ whole genome shotgun (WGS) entry which is preliminary data.</text>
</comment>